<keyword evidence="3" id="KW-1185">Reference proteome</keyword>
<feature type="domain" description="Integrase zinc-binding" evidence="1">
    <location>
        <begin position="70"/>
        <end position="121"/>
    </location>
</feature>
<dbReference type="OrthoDB" id="1739170at2759"/>
<feature type="non-terminal residue" evidence="2">
    <location>
        <position position="1"/>
    </location>
</feature>
<dbReference type="Pfam" id="PF17921">
    <property type="entry name" value="Integrase_H2C2"/>
    <property type="match status" value="1"/>
</dbReference>
<dbReference type="InterPro" id="IPR041588">
    <property type="entry name" value="Integrase_H2C2"/>
</dbReference>
<sequence>MNIQTSNCCTSPCLHHGLQTSATLWQHLSFHQRHLGYTKKDFKVMPNITYGMILTYGDSTMIKCILDAKITSILQFCHAALGGGHYGSTWIARKVIHCGFYWPSIFKDAYQFVSTCEKFQKDEIA</sequence>
<accession>A0A371GHK8</accession>
<dbReference type="AlphaFoldDB" id="A0A371GHK8"/>
<comment type="caution">
    <text evidence="2">The sequence shown here is derived from an EMBL/GenBank/DDBJ whole genome shotgun (WGS) entry which is preliminary data.</text>
</comment>
<gene>
    <name evidence="2" type="ORF">CR513_28147</name>
</gene>
<dbReference type="EMBL" id="QJKJ01005509">
    <property type="protein sequence ID" value="RDX90039.1"/>
    <property type="molecule type" value="Genomic_DNA"/>
</dbReference>
<protein>
    <recommendedName>
        <fullName evidence="1">Integrase zinc-binding domain-containing protein</fullName>
    </recommendedName>
</protein>
<dbReference type="Proteomes" id="UP000257109">
    <property type="component" value="Unassembled WGS sequence"/>
</dbReference>
<evidence type="ECO:0000259" key="1">
    <source>
        <dbReference type="Pfam" id="PF17921"/>
    </source>
</evidence>
<dbReference type="Gene3D" id="1.10.340.70">
    <property type="match status" value="1"/>
</dbReference>
<name>A0A371GHK8_MUCPR</name>
<evidence type="ECO:0000313" key="3">
    <source>
        <dbReference type="Proteomes" id="UP000257109"/>
    </source>
</evidence>
<reference evidence="2" key="1">
    <citation type="submission" date="2018-05" db="EMBL/GenBank/DDBJ databases">
        <title>Draft genome of Mucuna pruriens seed.</title>
        <authorList>
            <person name="Nnadi N.E."/>
            <person name="Vos R."/>
            <person name="Hasami M.H."/>
            <person name="Devisetty U.K."/>
            <person name="Aguiy J.C."/>
        </authorList>
    </citation>
    <scope>NUCLEOTIDE SEQUENCE [LARGE SCALE GENOMIC DNA]</scope>
    <source>
        <strain evidence="2">JCA_2017</strain>
    </source>
</reference>
<organism evidence="2 3">
    <name type="scientific">Mucuna pruriens</name>
    <name type="common">Velvet bean</name>
    <name type="synonym">Dolichos pruriens</name>
    <dbReference type="NCBI Taxonomy" id="157652"/>
    <lineage>
        <taxon>Eukaryota</taxon>
        <taxon>Viridiplantae</taxon>
        <taxon>Streptophyta</taxon>
        <taxon>Embryophyta</taxon>
        <taxon>Tracheophyta</taxon>
        <taxon>Spermatophyta</taxon>
        <taxon>Magnoliopsida</taxon>
        <taxon>eudicotyledons</taxon>
        <taxon>Gunneridae</taxon>
        <taxon>Pentapetalae</taxon>
        <taxon>rosids</taxon>
        <taxon>fabids</taxon>
        <taxon>Fabales</taxon>
        <taxon>Fabaceae</taxon>
        <taxon>Papilionoideae</taxon>
        <taxon>50 kb inversion clade</taxon>
        <taxon>NPAAA clade</taxon>
        <taxon>indigoferoid/millettioid clade</taxon>
        <taxon>Phaseoleae</taxon>
        <taxon>Mucuna</taxon>
    </lineage>
</organism>
<proteinExistence type="predicted"/>
<evidence type="ECO:0000313" key="2">
    <source>
        <dbReference type="EMBL" id="RDX90039.1"/>
    </source>
</evidence>